<feature type="compositionally biased region" description="Basic and acidic residues" evidence="2">
    <location>
        <begin position="481"/>
        <end position="490"/>
    </location>
</feature>
<comment type="caution">
    <text evidence="3">The sequence shown here is derived from an EMBL/GenBank/DDBJ whole genome shotgun (WGS) entry which is preliminary data.</text>
</comment>
<dbReference type="InterPro" id="IPR004000">
    <property type="entry name" value="Actin"/>
</dbReference>
<comment type="similarity">
    <text evidence="1">Belongs to the actin family.</text>
</comment>
<feature type="region of interest" description="Disordered" evidence="2">
    <location>
        <begin position="433"/>
        <end position="490"/>
    </location>
</feature>
<dbReference type="Gene3D" id="3.90.640.10">
    <property type="entry name" value="Actin, Chain A, domain 4"/>
    <property type="match status" value="1"/>
</dbReference>
<evidence type="ECO:0000313" key="4">
    <source>
        <dbReference type="Proteomes" id="UP001244011"/>
    </source>
</evidence>
<evidence type="ECO:0008006" key="5">
    <source>
        <dbReference type="Google" id="ProtNLM"/>
    </source>
</evidence>
<gene>
    <name evidence="3" type="ORF">QBC33DRAFT_455129</name>
</gene>
<accession>A0AAJ0FLX2</accession>
<dbReference type="PANTHER" id="PTHR11937">
    <property type="entry name" value="ACTIN"/>
    <property type="match status" value="1"/>
</dbReference>
<dbReference type="RefSeq" id="XP_060281753.1">
    <property type="nucleotide sequence ID" value="XM_060424760.1"/>
</dbReference>
<name>A0AAJ0FLX2_9PEZI</name>
<dbReference type="GeneID" id="85307947"/>
<feature type="region of interest" description="Disordered" evidence="2">
    <location>
        <begin position="17"/>
        <end position="44"/>
    </location>
</feature>
<sequence length="575" mass="62608">MASNPAAPSLAHRTLSNIRAGGAPSGSGPPSPHTPLRTIHSAFGSPSTIRAEEDIIAIEFGTRNLRVGFSGDPVPRGTVSFGPDQQRRTGDFRAWQADYDDDWRKRLTGEQWGRDHELWDLDVRDVDLGLVGDKLERALREAFTKYLLIDSKPRRMVLVLPSSMATPLLSAVLDTLFNRFLPPTISLLSAPIATSVAAGVRSALIVDLGWAETVVTSVYEYREVRCNRSIRAGRILVSQMHKLLGRSLARAQGRDCDDSPEASQEQVVSFEECDDVTSRLAWCKPARGSNNPQGQEESLPTVQEQDESELQGTGPAAVPDTVSVPLMSAHPPTTLQIPHLQLAEPCESAFFDLQYSHGSFDDHELPLHLLVYRSLLHLPVDVRAICMSRIIFTGGCSKVLGLRRRIFDEVSHLVQERGWDPVLGKGVEQLRLNPKLKNGGSRQARRNGPTGSSSQTDGGGEQDGVWHDAANAGPEVDPIEEQLRKGSDARSRVHGELRAVESLGPWSGASLLTQLKVPAIATIDRDLWLQQGASGATRPGEVDFKAQQRQSMGPGGLMRNAAAGANWTLGIWGAV</sequence>
<dbReference type="SMART" id="SM00268">
    <property type="entry name" value="ACTIN"/>
    <property type="match status" value="1"/>
</dbReference>
<dbReference type="AlphaFoldDB" id="A0AAJ0FLX2"/>
<feature type="region of interest" description="Disordered" evidence="2">
    <location>
        <begin position="284"/>
        <end position="319"/>
    </location>
</feature>
<protein>
    <recommendedName>
        <fullName evidence="5">Actin-related protein RO7</fullName>
    </recommendedName>
</protein>
<dbReference type="SUPFAM" id="SSF53067">
    <property type="entry name" value="Actin-like ATPase domain"/>
    <property type="match status" value="2"/>
</dbReference>
<dbReference type="EMBL" id="MU839015">
    <property type="protein sequence ID" value="KAK1765540.1"/>
    <property type="molecule type" value="Genomic_DNA"/>
</dbReference>
<evidence type="ECO:0000256" key="2">
    <source>
        <dbReference type="SAM" id="MobiDB-lite"/>
    </source>
</evidence>
<feature type="compositionally biased region" description="Polar residues" evidence="2">
    <location>
        <begin position="288"/>
        <end position="303"/>
    </location>
</feature>
<dbReference type="Gene3D" id="3.30.420.40">
    <property type="match status" value="2"/>
</dbReference>
<reference evidence="3" key="1">
    <citation type="submission" date="2023-06" db="EMBL/GenBank/DDBJ databases">
        <title>Genome-scale phylogeny and comparative genomics of the fungal order Sordariales.</title>
        <authorList>
            <consortium name="Lawrence Berkeley National Laboratory"/>
            <person name="Hensen N."/>
            <person name="Bonometti L."/>
            <person name="Westerberg I."/>
            <person name="Brannstrom I.O."/>
            <person name="Guillou S."/>
            <person name="Cros-Aarteil S."/>
            <person name="Calhoun S."/>
            <person name="Haridas S."/>
            <person name="Kuo A."/>
            <person name="Mondo S."/>
            <person name="Pangilinan J."/>
            <person name="Riley R."/>
            <person name="Labutti K."/>
            <person name="Andreopoulos B."/>
            <person name="Lipzen A."/>
            <person name="Chen C."/>
            <person name="Yanf M."/>
            <person name="Daum C."/>
            <person name="Ng V."/>
            <person name="Clum A."/>
            <person name="Steindorff A."/>
            <person name="Ohm R."/>
            <person name="Martin F."/>
            <person name="Silar P."/>
            <person name="Natvig D."/>
            <person name="Lalanne C."/>
            <person name="Gautier V."/>
            <person name="Ament-Velasquez S.L."/>
            <person name="Kruys A."/>
            <person name="Hutchinson M.I."/>
            <person name="Powell A.J."/>
            <person name="Barry K."/>
            <person name="Miller A.N."/>
            <person name="Grigoriev I.V."/>
            <person name="Debuchy R."/>
            <person name="Gladieux P."/>
            <person name="Thoren M.H."/>
            <person name="Johannesson H."/>
        </authorList>
    </citation>
    <scope>NUCLEOTIDE SEQUENCE</scope>
    <source>
        <strain evidence="3">8032-3</strain>
    </source>
</reference>
<dbReference type="InterPro" id="IPR043129">
    <property type="entry name" value="ATPase_NBD"/>
</dbReference>
<evidence type="ECO:0000313" key="3">
    <source>
        <dbReference type="EMBL" id="KAK1765540.1"/>
    </source>
</evidence>
<keyword evidence="4" id="KW-1185">Reference proteome</keyword>
<organism evidence="3 4">
    <name type="scientific">Phialemonium atrogriseum</name>
    <dbReference type="NCBI Taxonomy" id="1093897"/>
    <lineage>
        <taxon>Eukaryota</taxon>
        <taxon>Fungi</taxon>
        <taxon>Dikarya</taxon>
        <taxon>Ascomycota</taxon>
        <taxon>Pezizomycotina</taxon>
        <taxon>Sordariomycetes</taxon>
        <taxon>Sordariomycetidae</taxon>
        <taxon>Cephalothecales</taxon>
        <taxon>Cephalothecaceae</taxon>
        <taxon>Phialemonium</taxon>
    </lineage>
</organism>
<dbReference type="Pfam" id="PF00022">
    <property type="entry name" value="Actin"/>
    <property type="match status" value="1"/>
</dbReference>
<proteinExistence type="inferred from homology"/>
<dbReference type="Proteomes" id="UP001244011">
    <property type="component" value="Unassembled WGS sequence"/>
</dbReference>
<evidence type="ECO:0000256" key="1">
    <source>
        <dbReference type="RuleBase" id="RU000487"/>
    </source>
</evidence>